<dbReference type="InterPro" id="IPR026898">
    <property type="entry name" value="PrsW"/>
</dbReference>
<feature type="transmembrane region" description="Helical" evidence="1">
    <location>
        <begin position="215"/>
        <end position="239"/>
    </location>
</feature>
<feature type="transmembrane region" description="Helical" evidence="1">
    <location>
        <begin position="68"/>
        <end position="93"/>
    </location>
</feature>
<dbReference type="GO" id="GO:0008233">
    <property type="term" value="F:peptidase activity"/>
    <property type="evidence" value="ECO:0007669"/>
    <property type="project" value="InterPro"/>
</dbReference>
<dbReference type="PANTHER" id="PTHR36844">
    <property type="entry name" value="PROTEASE PRSW"/>
    <property type="match status" value="1"/>
</dbReference>
<dbReference type="NCBIfam" id="TIGR03063">
    <property type="entry name" value="srtB_target"/>
    <property type="match status" value="1"/>
</dbReference>
<protein>
    <recommendedName>
        <fullName evidence="3">PrsW family intramembrane metalloprotease</fullName>
    </recommendedName>
</protein>
<name>A0A381RP89_9ZZZZ</name>
<reference evidence="2" key="1">
    <citation type="submission" date="2018-05" db="EMBL/GenBank/DDBJ databases">
        <authorList>
            <person name="Lanie J.A."/>
            <person name="Ng W.-L."/>
            <person name="Kazmierczak K.M."/>
            <person name="Andrzejewski T.M."/>
            <person name="Davidsen T.M."/>
            <person name="Wayne K.J."/>
            <person name="Tettelin H."/>
            <person name="Glass J.I."/>
            <person name="Rusch D."/>
            <person name="Podicherti R."/>
            <person name="Tsui H.-C.T."/>
            <person name="Winkler M.E."/>
        </authorList>
    </citation>
    <scope>NUCLEOTIDE SEQUENCE</scope>
</reference>
<keyword evidence="1" id="KW-0472">Membrane</keyword>
<proteinExistence type="predicted"/>
<dbReference type="InterPro" id="IPR017502">
    <property type="entry name" value="Sortase_SrtB_target"/>
</dbReference>
<dbReference type="EMBL" id="UINC01001999">
    <property type="protein sequence ID" value="SUZ91717.1"/>
    <property type="molecule type" value="Genomic_DNA"/>
</dbReference>
<feature type="transmembrane region" description="Helical" evidence="1">
    <location>
        <begin position="245"/>
        <end position="264"/>
    </location>
</feature>
<dbReference type="AlphaFoldDB" id="A0A381RP89"/>
<accession>A0A381RP89</accession>
<dbReference type="Pfam" id="PF13367">
    <property type="entry name" value="PrsW-protease"/>
    <property type="match status" value="1"/>
</dbReference>
<gene>
    <name evidence="2" type="ORF">METZ01_LOCUS44571</name>
</gene>
<evidence type="ECO:0000256" key="1">
    <source>
        <dbReference type="SAM" id="Phobius"/>
    </source>
</evidence>
<feature type="transmembrane region" description="Helical" evidence="1">
    <location>
        <begin position="14"/>
        <end position="47"/>
    </location>
</feature>
<organism evidence="2">
    <name type="scientific">marine metagenome</name>
    <dbReference type="NCBI Taxonomy" id="408172"/>
    <lineage>
        <taxon>unclassified sequences</taxon>
        <taxon>metagenomes</taxon>
        <taxon>ecological metagenomes</taxon>
    </lineage>
</organism>
<keyword evidence="1" id="KW-1133">Transmembrane helix</keyword>
<sequence>MKAAGWELSVKQWVLLFILIITMILISDITAFIGASFIAFIPAYMYLKSIRNTEQYDREPWEALRIAFAWGAISGVFLAIVLSAIGAPLLLFLLVDFTDPSVHDILPIIVGAVIVAPIVEEFAKPLVMFQNQTIRREIDELEDGIVYGAACGLGFGATENVMYGLTEGLAMAGFAGMAILIVVRTVSSILLHLVTTSYTGHGIARYMLNGEPFTVVLKYYLVAVVIHATWNLAAIYSLLFGSETGAFLIFLFSILLAISGLQLAKKRIAVLDGAATVPVNESLPPAGSAWDGDSKWNRESKWGGEDKWNRESLWDSKEDGGQPSASQAATLYSTETTGTVGSDWDWKSTLGTIVFLLFIAFNILETIL</sequence>
<evidence type="ECO:0008006" key="3">
    <source>
        <dbReference type="Google" id="ProtNLM"/>
    </source>
</evidence>
<dbReference type="PANTHER" id="PTHR36844:SF1">
    <property type="entry name" value="PROTEASE PRSW"/>
    <property type="match status" value="1"/>
</dbReference>
<feature type="transmembrane region" description="Helical" evidence="1">
    <location>
        <begin position="169"/>
        <end position="194"/>
    </location>
</feature>
<feature type="transmembrane region" description="Helical" evidence="1">
    <location>
        <begin position="105"/>
        <end position="123"/>
    </location>
</feature>
<feature type="transmembrane region" description="Helical" evidence="1">
    <location>
        <begin position="144"/>
        <end position="163"/>
    </location>
</feature>
<evidence type="ECO:0000313" key="2">
    <source>
        <dbReference type="EMBL" id="SUZ91717.1"/>
    </source>
</evidence>
<keyword evidence="1" id="KW-0812">Transmembrane</keyword>